<dbReference type="AlphaFoldDB" id="A0A248LI93"/>
<dbReference type="PROSITE" id="PS00543">
    <property type="entry name" value="HLYD_FAMILY"/>
    <property type="match status" value="1"/>
</dbReference>
<dbReference type="PRINTS" id="PR01490">
    <property type="entry name" value="RTXTOXIND"/>
</dbReference>
<keyword evidence="7 9" id="KW-1133">Transmembrane helix</keyword>
<dbReference type="Proteomes" id="UP000197424">
    <property type="component" value="Chromosome"/>
</dbReference>
<evidence type="ECO:0000256" key="8">
    <source>
        <dbReference type="ARBA" id="ARBA00023136"/>
    </source>
</evidence>
<name>A0A248LI93_9NEIS</name>
<evidence type="ECO:0000313" key="14">
    <source>
        <dbReference type="Proteomes" id="UP000197424"/>
    </source>
</evidence>
<evidence type="ECO:0000256" key="9">
    <source>
        <dbReference type="RuleBase" id="RU365093"/>
    </source>
</evidence>
<evidence type="ECO:0000256" key="6">
    <source>
        <dbReference type="ARBA" id="ARBA00022692"/>
    </source>
</evidence>
<keyword evidence="4 9" id="KW-1003">Cell membrane</keyword>
<protein>
    <recommendedName>
        <fullName evidence="9">Membrane fusion protein (MFP) family protein</fullName>
    </recommendedName>
</protein>
<feature type="coiled-coil region" evidence="10">
    <location>
        <begin position="213"/>
        <end position="240"/>
    </location>
</feature>
<dbReference type="InterPro" id="IPR058982">
    <property type="entry name" value="Beta-barrel_AprE"/>
</dbReference>
<evidence type="ECO:0000256" key="1">
    <source>
        <dbReference type="ARBA" id="ARBA00004377"/>
    </source>
</evidence>
<evidence type="ECO:0000256" key="3">
    <source>
        <dbReference type="ARBA" id="ARBA00022448"/>
    </source>
</evidence>
<evidence type="ECO:0000313" key="13">
    <source>
        <dbReference type="EMBL" id="ASJ24245.1"/>
    </source>
</evidence>
<dbReference type="InterPro" id="IPR006144">
    <property type="entry name" value="Secretion_HlyD_CS"/>
</dbReference>
<keyword evidence="8 9" id="KW-0472">Membrane</keyword>
<organism evidence="13 14">
    <name type="scientific">Laribacter hongkongensis</name>
    <dbReference type="NCBI Taxonomy" id="168471"/>
    <lineage>
        <taxon>Bacteria</taxon>
        <taxon>Pseudomonadati</taxon>
        <taxon>Pseudomonadota</taxon>
        <taxon>Betaproteobacteria</taxon>
        <taxon>Neisseriales</taxon>
        <taxon>Aquaspirillaceae</taxon>
        <taxon>Laribacter</taxon>
    </lineage>
</organism>
<dbReference type="InterPro" id="IPR058781">
    <property type="entry name" value="HH_AprE-like"/>
</dbReference>
<sequence>MNKPELPPSVPGSGEEAPASSARHRLLAAVVARFNLWRSRVDRKLDQWLSLKEQDDQQDFVTDAEWFMREESPRRPRIFVWSMLGCLLVAVLWAAFAKIDEVSRGEGKVVPSGQNQVLQSLDGGVVTEILARPGQTVKKGELLLKIDSTRFVSNLRENQAQYYALQAKGARLRALANDVPFEMPAEVTQFAPGIAQQEMELYTSRKMELDASVSIARQQMAQRTQELREAQARRAQAAQSYDLTAQELRVTRPLKDVGAVSEVDLLRLERDLARFRGERDMAGAQIPRTQAAIDEARRKIEEVELAFRNEASTQLTETMGKLNALSEGSVALQDKVRQTEIRSPVRGEVKQLFTNTVGGVVQPGKDIIEIVPLEASLLLETRISPRDIAFLHPGQKAVVRFTAYDFTIYGGMEGVLETIGADTITDEKGNAFYVVKVRTKGATLGDMKLPIIPGMVAQVDIMTGKKTVLSYLLKPVLRAKATALSER</sequence>
<keyword evidence="6 9" id="KW-0812">Transmembrane</keyword>
<dbReference type="PANTHER" id="PTHR30386:SF26">
    <property type="entry name" value="TRANSPORT PROTEIN COMB"/>
    <property type="match status" value="1"/>
</dbReference>
<dbReference type="Pfam" id="PF25994">
    <property type="entry name" value="HH_AprE"/>
    <property type="match status" value="1"/>
</dbReference>
<evidence type="ECO:0000256" key="4">
    <source>
        <dbReference type="ARBA" id="ARBA00022475"/>
    </source>
</evidence>
<evidence type="ECO:0000256" key="2">
    <source>
        <dbReference type="ARBA" id="ARBA00009477"/>
    </source>
</evidence>
<dbReference type="GO" id="GO:0005886">
    <property type="term" value="C:plasma membrane"/>
    <property type="evidence" value="ECO:0007669"/>
    <property type="project" value="UniProtKB-SubCell"/>
</dbReference>
<dbReference type="PANTHER" id="PTHR30386">
    <property type="entry name" value="MEMBRANE FUSION SUBUNIT OF EMRAB-TOLC MULTIDRUG EFFLUX PUMP"/>
    <property type="match status" value="1"/>
</dbReference>
<evidence type="ECO:0000256" key="10">
    <source>
        <dbReference type="SAM" id="Coils"/>
    </source>
</evidence>
<dbReference type="RefSeq" id="WP_012696734.1">
    <property type="nucleotide sequence ID" value="NZ_CP022115.1"/>
</dbReference>
<dbReference type="GO" id="GO:0009306">
    <property type="term" value="P:protein secretion"/>
    <property type="evidence" value="ECO:0007669"/>
    <property type="project" value="InterPro"/>
</dbReference>
<dbReference type="Gene3D" id="2.40.50.100">
    <property type="match status" value="1"/>
</dbReference>
<dbReference type="OMA" id="DWFYGTE"/>
<keyword evidence="10" id="KW-0175">Coiled coil</keyword>
<dbReference type="NCBIfam" id="TIGR01843">
    <property type="entry name" value="type_I_hlyD"/>
    <property type="match status" value="1"/>
</dbReference>
<evidence type="ECO:0000259" key="11">
    <source>
        <dbReference type="Pfam" id="PF25994"/>
    </source>
</evidence>
<keyword evidence="3 9" id="KW-0813">Transport</keyword>
<feature type="domain" description="AprE-like beta-barrel" evidence="12">
    <location>
        <begin position="377"/>
        <end position="464"/>
    </location>
</feature>
<comment type="subcellular location">
    <subcellularLocation>
        <location evidence="1 9">Cell inner membrane</location>
        <topology evidence="1 9">Single-pass membrane protein</topology>
    </subcellularLocation>
</comment>
<dbReference type="Gene3D" id="1.10.287.470">
    <property type="entry name" value="Helix hairpin bin"/>
    <property type="match status" value="1"/>
</dbReference>
<evidence type="ECO:0000256" key="5">
    <source>
        <dbReference type="ARBA" id="ARBA00022519"/>
    </source>
</evidence>
<dbReference type="InterPro" id="IPR050739">
    <property type="entry name" value="MFP"/>
</dbReference>
<gene>
    <name evidence="13" type="ORF">LHGZ1_1414</name>
</gene>
<evidence type="ECO:0000256" key="7">
    <source>
        <dbReference type="ARBA" id="ARBA00022989"/>
    </source>
</evidence>
<reference evidence="14" key="1">
    <citation type="submission" date="2017-06" db="EMBL/GenBank/DDBJ databases">
        <title>Whole genome sequence of Laribacter hongkongensis LHGZ1.</title>
        <authorList>
            <person name="Chen D."/>
            <person name="Wu H."/>
            <person name="Chen J."/>
        </authorList>
    </citation>
    <scope>NUCLEOTIDE SEQUENCE [LARGE SCALE GENOMIC DNA]</scope>
    <source>
        <strain evidence="14">LHGZ1</strain>
    </source>
</reference>
<dbReference type="Pfam" id="PF26002">
    <property type="entry name" value="Beta-barrel_AprE"/>
    <property type="match status" value="1"/>
</dbReference>
<proteinExistence type="inferred from homology"/>
<feature type="coiled-coil region" evidence="10">
    <location>
        <begin position="286"/>
        <end position="313"/>
    </location>
</feature>
<evidence type="ECO:0000259" key="12">
    <source>
        <dbReference type="Pfam" id="PF26002"/>
    </source>
</evidence>
<feature type="transmembrane region" description="Helical" evidence="9">
    <location>
        <begin position="78"/>
        <end position="96"/>
    </location>
</feature>
<dbReference type="EMBL" id="CP022115">
    <property type="protein sequence ID" value="ASJ24245.1"/>
    <property type="molecule type" value="Genomic_DNA"/>
</dbReference>
<feature type="domain" description="AprE-like long alpha-helical hairpin" evidence="11">
    <location>
        <begin position="153"/>
        <end position="334"/>
    </location>
</feature>
<accession>A0A248LI93</accession>
<comment type="similarity">
    <text evidence="2 9">Belongs to the membrane fusion protein (MFP) (TC 8.A.1) family.</text>
</comment>
<dbReference type="Gene3D" id="2.40.30.170">
    <property type="match status" value="1"/>
</dbReference>
<keyword evidence="5 9" id="KW-0997">Cell inner membrane</keyword>
<dbReference type="OrthoDB" id="9775513at2"/>
<dbReference type="InterPro" id="IPR010129">
    <property type="entry name" value="T1SS_HlyD"/>
</dbReference>